<dbReference type="InterPro" id="IPR049054">
    <property type="entry name" value="CN_hydtase_beta-like_N"/>
</dbReference>
<organism evidence="2">
    <name type="scientific">marine sediment metagenome</name>
    <dbReference type="NCBI Taxonomy" id="412755"/>
    <lineage>
        <taxon>unclassified sequences</taxon>
        <taxon>metagenomes</taxon>
        <taxon>ecological metagenomes</taxon>
    </lineage>
</organism>
<dbReference type="SUPFAM" id="SSF50090">
    <property type="entry name" value="Electron transport accessory proteins"/>
    <property type="match status" value="1"/>
</dbReference>
<dbReference type="Pfam" id="PF21006">
    <property type="entry name" value="NHase_beta_N"/>
    <property type="match status" value="1"/>
</dbReference>
<protein>
    <recommendedName>
        <fullName evidence="1">Nitrile hydratase beta subunit-like N-terminal domain-containing protein</fullName>
    </recommendedName>
</protein>
<evidence type="ECO:0000313" key="2">
    <source>
        <dbReference type="EMBL" id="KKN83244.1"/>
    </source>
</evidence>
<accession>A0A0F9TV62</accession>
<proteinExistence type="predicted"/>
<gene>
    <name evidence="2" type="ORF">LCGC14_0301170</name>
</gene>
<dbReference type="Gene3D" id="1.10.472.20">
    <property type="entry name" value="Nitrile hydratase, beta subunit"/>
    <property type="match status" value="1"/>
</dbReference>
<evidence type="ECO:0000259" key="1">
    <source>
        <dbReference type="Pfam" id="PF21006"/>
    </source>
</evidence>
<dbReference type="EMBL" id="LAZR01000188">
    <property type="protein sequence ID" value="KKN83244.1"/>
    <property type="molecule type" value="Genomic_DNA"/>
</dbReference>
<dbReference type="InterPro" id="IPR023808">
    <property type="entry name" value="Nitrile_Hydratase_acc_put"/>
</dbReference>
<reference evidence="2" key="1">
    <citation type="journal article" date="2015" name="Nature">
        <title>Complex archaea that bridge the gap between prokaryotes and eukaryotes.</title>
        <authorList>
            <person name="Spang A."/>
            <person name="Saw J.H."/>
            <person name="Jorgensen S.L."/>
            <person name="Zaremba-Niedzwiedzka K."/>
            <person name="Martijn J."/>
            <person name="Lind A.E."/>
            <person name="van Eijk R."/>
            <person name="Schleper C."/>
            <person name="Guy L."/>
            <person name="Ettema T.J."/>
        </authorList>
    </citation>
    <scope>NUCLEOTIDE SEQUENCE</scope>
</reference>
<dbReference type="AlphaFoldDB" id="A0A0F9TV62"/>
<feature type="domain" description="Nitrile hydratase beta subunit-like N-terminal" evidence="1">
    <location>
        <begin position="15"/>
        <end position="95"/>
    </location>
</feature>
<name>A0A0F9TV62_9ZZZZ</name>
<dbReference type="InterPro" id="IPR042262">
    <property type="entry name" value="CN_hydtase_beta_C"/>
</dbReference>
<comment type="caution">
    <text evidence="2">The sequence shown here is derived from an EMBL/GenBank/DDBJ whole genome shotgun (WGS) entry which is preliminary data.</text>
</comment>
<dbReference type="InterPro" id="IPR008990">
    <property type="entry name" value="Elect_transpt_acc-like_dom_sf"/>
</dbReference>
<sequence>MTLPDLSLLPDIALAGNEPVFEEPWQAQAFAMAVTLHQSGAFTWAEWAKALTAEVHSGVERDYYQHWLCALEKIVAQKQLASASELVACKDAWHEAAARTPHGQAIAL</sequence>
<dbReference type="NCBIfam" id="TIGR03889">
    <property type="entry name" value="nitrile_acc"/>
    <property type="match status" value="1"/>
</dbReference>